<comment type="caution">
    <text evidence="1">The sequence shown here is derived from an EMBL/GenBank/DDBJ whole genome shotgun (WGS) entry which is preliminary data.</text>
</comment>
<sequence>MIKNIFSPDVTAELIGRIDTLNQNSQPLWGKMNVAQMLAHCCVSYELIYEMEKFEKPGKFMKFIIKLLAKPQVVGEKPYPKNGRTAPVFLITDVREFEIEKDRLIAYLNKTQQLGESYFDWRESLSFGKLSIQEWNNLFYKHLDHHLRQFGV</sequence>
<evidence type="ECO:0008006" key="3">
    <source>
        <dbReference type="Google" id="ProtNLM"/>
    </source>
</evidence>
<organism evidence="1 2">
    <name type="scientific">Dyadobacter linearis</name>
    <dbReference type="NCBI Taxonomy" id="2823330"/>
    <lineage>
        <taxon>Bacteria</taxon>
        <taxon>Pseudomonadati</taxon>
        <taxon>Bacteroidota</taxon>
        <taxon>Cytophagia</taxon>
        <taxon>Cytophagales</taxon>
        <taxon>Spirosomataceae</taxon>
        <taxon>Dyadobacter</taxon>
    </lineage>
</organism>
<dbReference type="EMBL" id="CAJRAU010000001">
    <property type="protein sequence ID" value="CAG5067779.1"/>
    <property type="molecule type" value="Genomic_DNA"/>
</dbReference>
<reference evidence="1 2" key="1">
    <citation type="submission" date="2021-04" db="EMBL/GenBank/DDBJ databases">
        <authorList>
            <person name="Rodrigo-Torres L."/>
            <person name="Arahal R. D."/>
            <person name="Lucena T."/>
        </authorList>
    </citation>
    <scope>NUCLEOTIDE SEQUENCE [LARGE SCALE GENOMIC DNA]</scope>
    <source>
        <strain evidence="1 2">CECT 9623</strain>
    </source>
</reference>
<evidence type="ECO:0000313" key="2">
    <source>
        <dbReference type="Proteomes" id="UP000679725"/>
    </source>
</evidence>
<dbReference type="Proteomes" id="UP000679725">
    <property type="component" value="Unassembled WGS sequence"/>
</dbReference>
<protein>
    <recommendedName>
        <fullName evidence="3">DUF1569 domain-containing protein</fullName>
    </recommendedName>
</protein>
<dbReference type="RefSeq" id="WP_229254489.1">
    <property type="nucleotide sequence ID" value="NZ_CAJRAU010000001.1"/>
</dbReference>
<dbReference type="Pfam" id="PF07606">
    <property type="entry name" value="DUF1569"/>
    <property type="match status" value="1"/>
</dbReference>
<accession>A0ABN7R341</accession>
<gene>
    <name evidence="1" type="ORF">DYBT9623_00506</name>
</gene>
<dbReference type="InterPro" id="IPR011463">
    <property type="entry name" value="DUF1569"/>
</dbReference>
<name>A0ABN7R341_9BACT</name>
<keyword evidence="2" id="KW-1185">Reference proteome</keyword>
<dbReference type="InterPro" id="IPR034660">
    <property type="entry name" value="DinB/YfiT-like"/>
</dbReference>
<dbReference type="Gene3D" id="1.20.120.450">
    <property type="entry name" value="dinb family like domain"/>
    <property type="match status" value="1"/>
</dbReference>
<evidence type="ECO:0000313" key="1">
    <source>
        <dbReference type="EMBL" id="CAG5067779.1"/>
    </source>
</evidence>
<proteinExistence type="predicted"/>